<sequence length="162" mass="18320">MSEGFLWLAMYREMKVGLSSSELLMECSWVDVAPAITLGGMVPVSENFPTNDASFLFHIVADAHWRNIRRRDGKTKTGEKSQGGQCLVRGRNHFQFRLGQEADGIHFTGTKEVPCFVHEDAECPFLSEDDTYLFLGSVNCEVQPKLRETCYCKGICHYIDTD</sequence>
<comment type="caution">
    <text evidence="1">The sequence shown here is derived from an EMBL/GenBank/DDBJ whole genome shotgun (WGS) entry which is preliminary data.</text>
</comment>
<dbReference type="AlphaFoldDB" id="A0A835DRW1"/>
<dbReference type="Proteomes" id="UP000655225">
    <property type="component" value="Unassembled WGS sequence"/>
</dbReference>
<dbReference type="EMBL" id="JABCRI010000001">
    <property type="protein sequence ID" value="KAF8413716.1"/>
    <property type="molecule type" value="Genomic_DNA"/>
</dbReference>
<reference evidence="1 2" key="1">
    <citation type="submission" date="2020-04" db="EMBL/GenBank/DDBJ databases">
        <title>Plant Genome Project.</title>
        <authorList>
            <person name="Zhang R.-G."/>
        </authorList>
    </citation>
    <scope>NUCLEOTIDE SEQUENCE [LARGE SCALE GENOMIC DNA]</scope>
    <source>
        <strain evidence="1">YNK0</strain>
        <tissue evidence="1">Leaf</tissue>
    </source>
</reference>
<organism evidence="1 2">
    <name type="scientific">Tetracentron sinense</name>
    <name type="common">Spur-leaf</name>
    <dbReference type="NCBI Taxonomy" id="13715"/>
    <lineage>
        <taxon>Eukaryota</taxon>
        <taxon>Viridiplantae</taxon>
        <taxon>Streptophyta</taxon>
        <taxon>Embryophyta</taxon>
        <taxon>Tracheophyta</taxon>
        <taxon>Spermatophyta</taxon>
        <taxon>Magnoliopsida</taxon>
        <taxon>Trochodendrales</taxon>
        <taxon>Trochodendraceae</taxon>
        <taxon>Tetracentron</taxon>
    </lineage>
</organism>
<proteinExistence type="predicted"/>
<protein>
    <submittedName>
        <fullName evidence="1">Uncharacterized protein</fullName>
    </submittedName>
</protein>
<evidence type="ECO:0000313" key="2">
    <source>
        <dbReference type="Proteomes" id="UP000655225"/>
    </source>
</evidence>
<name>A0A835DRW1_TETSI</name>
<keyword evidence="2" id="KW-1185">Reference proteome</keyword>
<gene>
    <name evidence="1" type="ORF">HHK36_001708</name>
</gene>
<evidence type="ECO:0000313" key="1">
    <source>
        <dbReference type="EMBL" id="KAF8413716.1"/>
    </source>
</evidence>
<accession>A0A835DRW1</accession>